<protein>
    <submittedName>
        <fullName evidence="1">Uncharacterized protein</fullName>
    </submittedName>
</protein>
<dbReference type="OrthoDB" id="6395739at2"/>
<accession>A0A330LKK4</accession>
<keyword evidence="2" id="KW-1185">Reference proteome</keyword>
<evidence type="ECO:0000313" key="1">
    <source>
        <dbReference type="EMBL" id="SQD77159.1"/>
    </source>
</evidence>
<dbReference type="Proteomes" id="UP000250163">
    <property type="component" value="Chromosome MORIYA"/>
</dbReference>
<name>A0A330LKK4_9GAMM</name>
<reference evidence="2" key="1">
    <citation type="submission" date="2018-05" db="EMBL/GenBank/DDBJ databases">
        <authorList>
            <person name="Cea G.-C."/>
            <person name="William W."/>
        </authorList>
    </citation>
    <scope>NUCLEOTIDE SEQUENCE [LARGE SCALE GENOMIC DNA]</scope>
    <source>
        <strain evidence="2">DB21MT 5</strain>
    </source>
</reference>
<dbReference type="EMBL" id="LS483250">
    <property type="protein sequence ID" value="SQD77159.1"/>
    <property type="molecule type" value="Genomic_DNA"/>
</dbReference>
<organism evidence="1 2">
    <name type="scientific">Moritella yayanosii</name>
    <dbReference type="NCBI Taxonomy" id="69539"/>
    <lineage>
        <taxon>Bacteria</taxon>
        <taxon>Pseudomonadati</taxon>
        <taxon>Pseudomonadota</taxon>
        <taxon>Gammaproteobacteria</taxon>
        <taxon>Alteromonadales</taxon>
        <taxon>Moritellaceae</taxon>
        <taxon>Moritella</taxon>
    </lineage>
</organism>
<dbReference type="AlphaFoldDB" id="A0A330LKK4"/>
<dbReference type="RefSeq" id="WP_112712664.1">
    <property type="nucleotide sequence ID" value="NZ_LS483250.1"/>
</dbReference>
<dbReference type="KEGG" id="mya:MORIYA_0681"/>
<sequence length="374" mass="42564">MNMTSQTLIAQIEVYFEQRHRCFDNCWSTQLQLRQLDQQAANLFYLLTQQRTTLKVKQNDIPFWLSLLLSETVAEIIQLLENQSKTTHSDLICIQWWAQQNNGAALIAALISLETTPPELTKQLLCVIASATSTINDQFNFLHVSDIKPCINFINQHLGRASQIWFSHFMNDENIDDDNKKLLELTLCRGNSAAKLPALNSTLLADKCLLKQYVVQADSKLVNTLINELSKHNDNAKFVLSMMAFSGYKQFIPWLIQMLTAGFLSHAAFAALHTLLGTEFERQLPDGLVGEFEPESKVELLAALKQTLTAWWEAHRDDFPDQILAGKAINESNIISVWQQGNIFQCDVAAYRYWCLKVEHRLTDALGFNTRGLL</sequence>
<proteinExistence type="predicted"/>
<evidence type="ECO:0000313" key="2">
    <source>
        <dbReference type="Proteomes" id="UP000250163"/>
    </source>
</evidence>
<gene>
    <name evidence="1" type="ORF">MORIYA_0681</name>
</gene>